<sequence>MAADCPCHCHTEAANACADHAAEVRANAKLGYPFRSMGKLHKIFGAAWLMAALSSFEQLGAEVNSELNKLKDVVVHLA</sequence>
<dbReference type="EMBL" id="BLLF01003378">
    <property type="protein sequence ID" value="GFH27176.1"/>
    <property type="molecule type" value="Genomic_DNA"/>
</dbReference>
<evidence type="ECO:0000313" key="2">
    <source>
        <dbReference type="Proteomes" id="UP000485058"/>
    </source>
</evidence>
<accession>A0A6A0A3J7</accession>
<gene>
    <name evidence="1" type="ORF">HaLaN_25452</name>
</gene>
<comment type="caution">
    <text evidence="1">The sequence shown here is derived from an EMBL/GenBank/DDBJ whole genome shotgun (WGS) entry which is preliminary data.</text>
</comment>
<organism evidence="1 2">
    <name type="scientific">Haematococcus lacustris</name>
    <name type="common">Green alga</name>
    <name type="synonym">Haematococcus pluvialis</name>
    <dbReference type="NCBI Taxonomy" id="44745"/>
    <lineage>
        <taxon>Eukaryota</taxon>
        <taxon>Viridiplantae</taxon>
        <taxon>Chlorophyta</taxon>
        <taxon>core chlorophytes</taxon>
        <taxon>Chlorophyceae</taxon>
        <taxon>CS clade</taxon>
        <taxon>Chlamydomonadales</taxon>
        <taxon>Haematococcaceae</taxon>
        <taxon>Haematococcus</taxon>
    </lineage>
</organism>
<feature type="non-terminal residue" evidence="1">
    <location>
        <position position="1"/>
    </location>
</feature>
<dbReference type="Proteomes" id="UP000485058">
    <property type="component" value="Unassembled WGS sequence"/>
</dbReference>
<keyword evidence="2" id="KW-1185">Reference proteome</keyword>
<dbReference type="AlphaFoldDB" id="A0A6A0A3J7"/>
<name>A0A6A0A3J7_HAELA</name>
<reference evidence="1 2" key="1">
    <citation type="submission" date="2020-02" db="EMBL/GenBank/DDBJ databases">
        <title>Draft genome sequence of Haematococcus lacustris strain NIES-144.</title>
        <authorList>
            <person name="Morimoto D."/>
            <person name="Nakagawa S."/>
            <person name="Yoshida T."/>
            <person name="Sawayama S."/>
        </authorList>
    </citation>
    <scope>NUCLEOTIDE SEQUENCE [LARGE SCALE GENOMIC DNA]</scope>
    <source>
        <strain evidence="1 2">NIES-144</strain>
    </source>
</reference>
<evidence type="ECO:0000313" key="1">
    <source>
        <dbReference type="EMBL" id="GFH27176.1"/>
    </source>
</evidence>
<proteinExistence type="predicted"/>
<protein>
    <submittedName>
        <fullName evidence="1">Uncharacterized protein</fullName>
    </submittedName>
</protein>